<dbReference type="NCBIfam" id="TIGR02160">
    <property type="entry name" value="PA_CoA_Oxy5"/>
    <property type="match status" value="1"/>
</dbReference>
<gene>
    <name evidence="11" type="primary">paaK</name>
    <name evidence="11" type="ORF">KRX52_15400</name>
</gene>
<dbReference type="Pfam" id="PF00970">
    <property type="entry name" value="FAD_binding_6"/>
    <property type="match status" value="1"/>
</dbReference>
<dbReference type="GO" id="GO:0097266">
    <property type="term" value="F:phenylacetyl-CoA 1,2-epoxidase activity"/>
    <property type="evidence" value="ECO:0007669"/>
    <property type="project" value="UniProtKB-EC"/>
</dbReference>
<evidence type="ECO:0000259" key="10">
    <source>
        <dbReference type="PROSITE" id="PS51384"/>
    </source>
</evidence>
<keyword evidence="7" id="KW-0408">Iron</keyword>
<evidence type="ECO:0000256" key="3">
    <source>
        <dbReference type="ARBA" id="ARBA00022714"/>
    </source>
</evidence>
<feature type="domain" description="FAD-binding FR-type" evidence="10">
    <location>
        <begin position="2"/>
        <end position="106"/>
    </location>
</feature>
<feature type="domain" description="2Fe-2S ferredoxin-type" evidence="9">
    <location>
        <begin position="269"/>
        <end position="360"/>
    </location>
</feature>
<evidence type="ECO:0000256" key="8">
    <source>
        <dbReference type="ARBA" id="ARBA00023014"/>
    </source>
</evidence>
<evidence type="ECO:0000256" key="7">
    <source>
        <dbReference type="ARBA" id="ARBA00023004"/>
    </source>
</evidence>
<name>A0ABS6N0F7_9GAMM</name>
<dbReference type="InterPro" id="IPR008333">
    <property type="entry name" value="Cbr1-like_FAD-bd_dom"/>
</dbReference>
<dbReference type="PROSITE" id="PS00197">
    <property type="entry name" value="2FE2S_FER_1"/>
    <property type="match status" value="1"/>
</dbReference>
<proteinExistence type="predicted"/>
<dbReference type="CDD" id="cd00207">
    <property type="entry name" value="fer2"/>
    <property type="match status" value="1"/>
</dbReference>
<keyword evidence="4" id="KW-0479">Metal-binding</keyword>
<dbReference type="CDD" id="cd06214">
    <property type="entry name" value="PA_degradation_oxidoreductase_like"/>
    <property type="match status" value="1"/>
</dbReference>
<dbReference type="InterPro" id="IPR001041">
    <property type="entry name" value="2Fe-2S_ferredoxin-type"/>
</dbReference>
<keyword evidence="3" id="KW-0001">2Fe-2S</keyword>
<dbReference type="EC" id="1.14.13.149" evidence="11"/>
<dbReference type="InterPro" id="IPR050415">
    <property type="entry name" value="MRET"/>
</dbReference>
<dbReference type="Proteomes" id="UP000813068">
    <property type="component" value="Unassembled WGS sequence"/>
</dbReference>
<evidence type="ECO:0000256" key="5">
    <source>
        <dbReference type="ARBA" id="ARBA00022827"/>
    </source>
</evidence>
<dbReference type="InterPro" id="IPR001433">
    <property type="entry name" value="OxRdtase_FAD/NAD-bd"/>
</dbReference>
<dbReference type="PANTHER" id="PTHR47354">
    <property type="entry name" value="NADH OXIDOREDUCTASE HCR"/>
    <property type="match status" value="1"/>
</dbReference>
<dbReference type="Pfam" id="PF00111">
    <property type="entry name" value="Fer2"/>
    <property type="match status" value="1"/>
</dbReference>
<dbReference type="PROSITE" id="PS51384">
    <property type="entry name" value="FAD_FR"/>
    <property type="match status" value="1"/>
</dbReference>
<dbReference type="RefSeq" id="WP_217682600.1">
    <property type="nucleotide sequence ID" value="NZ_JAHRGL010000049.1"/>
</dbReference>
<dbReference type="PROSITE" id="PS51085">
    <property type="entry name" value="2FE2S_FER_2"/>
    <property type="match status" value="1"/>
</dbReference>
<dbReference type="PANTHER" id="PTHR47354:SF8">
    <property type="entry name" value="1,2-PHENYLACETYL-COA EPOXIDASE, SUBUNIT E"/>
    <property type="match status" value="1"/>
</dbReference>
<reference evidence="11 12" key="1">
    <citation type="submission" date="2021-06" db="EMBL/GenBank/DDBJ databases">
        <title>Differences between aerobic and microaerobic xylene degrading microbial communities.</title>
        <authorList>
            <person name="Banerjee S."/>
            <person name="Tancsics A."/>
        </authorList>
    </citation>
    <scope>NUCLEOTIDE SEQUENCE [LARGE SCALE GENOMIC DNA]</scope>
    <source>
        <strain evidence="11 12">MAP12</strain>
    </source>
</reference>
<dbReference type="InterPro" id="IPR006058">
    <property type="entry name" value="2Fe2S_fd_BS"/>
</dbReference>
<organism evidence="11 12">
    <name type="scientific">Geopseudomonas aromaticivorans</name>
    <dbReference type="NCBI Taxonomy" id="2849492"/>
    <lineage>
        <taxon>Bacteria</taxon>
        <taxon>Pseudomonadati</taxon>
        <taxon>Pseudomonadota</taxon>
        <taxon>Gammaproteobacteria</taxon>
        <taxon>Pseudomonadales</taxon>
        <taxon>Pseudomonadaceae</taxon>
        <taxon>Geopseudomonas</taxon>
    </lineage>
</organism>
<evidence type="ECO:0000256" key="6">
    <source>
        <dbReference type="ARBA" id="ARBA00023002"/>
    </source>
</evidence>
<dbReference type="Pfam" id="PF00175">
    <property type="entry name" value="NAD_binding_1"/>
    <property type="match status" value="1"/>
</dbReference>
<evidence type="ECO:0000256" key="4">
    <source>
        <dbReference type="ARBA" id="ARBA00022723"/>
    </source>
</evidence>
<dbReference type="InterPro" id="IPR017927">
    <property type="entry name" value="FAD-bd_FR_type"/>
</dbReference>
<keyword evidence="5" id="KW-0274">FAD</keyword>
<evidence type="ECO:0000313" key="12">
    <source>
        <dbReference type="Proteomes" id="UP000813068"/>
    </source>
</evidence>
<protein>
    <submittedName>
        <fullName evidence="11">Phenylacetate-CoA oxygenase/reductase subunit PaaK</fullName>
        <ecNumber evidence="11">1.14.13.149</ecNumber>
    </submittedName>
</protein>
<dbReference type="EMBL" id="JAHRGL010000049">
    <property type="protein sequence ID" value="MBV2134164.1"/>
    <property type="molecule type" value="Genomic_DNA"/>
</dbReference>
<comment type="caution">
    <text evidence="11">The sequence shown here is derived from an EMBL/GenBank/DDBJ whole genome shotgun (WGS) entry which is preliminary data.</text>
</comment>
<evidence type="ECO:0000256" key="1">
    <source>
        <dbReference type="ARBA" id="ARBA00001974"/>
    </source>
</evidence>
<comment type="cofactor">
    <cofactor evidence="1">
        <name>FAD</name>
        <dbReference type="ChEBI" id="CHEBI:57692"/>
    </cofactor>
</comment>
<evidence type="ECO:0000259" key="9">
    <source>
        <dbReference type="PROSITE" id="PS51085"/>
    </source>
</evidence>
<keyword evidence="6 11" id="KW-0560">Oxidoreductase</keyword>
<keyword evidence="8" id="KW-0411">Iron-sulfur</keyword>
<evidence type="ECO:0000313" key="11">
    <source>
        <dbReference type="EMBL" id="MBV2134164.1"/>
    </source>
</evidence>
<dbReference type="InterPro" id="IPR011884">
    <property type="entry name" value="PaaE"/>
</dbReference>
<keyword evidence="12" id="KW-1185">Reference proteome</keyword>
<sequence length="360" mass="39078">MSKFHPLTISDVRPETRDSVSVAFAVPPELRDTFFYVQGQHLILRATLDGEEVRRPYSICTSVADAELRVAIKRVAGGRFSNFANDQLKAGQTLEVLPPAGHFFVPLDPARAGRYLAVAAGSGITPILSIVKTTLESEPHSCFTLLYGNRSSAETLFREQLEQLKNQYLARLQLIFVFSREAQEVELYSGRIDAAKCELLFSRWIEVAGLDAAFLCGPQEMTEAVRDALQRHGLAAERIHFELFNIDLPAAAPAREAAASAAVADLALSQVTLICDGRRQSFALAGDGQSILDAGLAQGLELPYSCKAGVCATCKCKLVEGEVAMDANFALEDHEVAAGYVLSCQAHPRSATVVLDYDQG</sequence>
<accession>A0ABS6N0F7</accession>
<evidence type="ECO:0000256" key="2">
    <source>
        <dbReference type="ARBA" id="ARBA00022630"/>
    </source>
</evidence>
<keyword evidence="2" id="KW-0285">Flavoprotein</keyword>